<feature type="region of interest" description="Disordered" evidence="1">
    <location>
        <begin position="354"/>
        <end position="430"/>
    </location>
</feature>
<keyword evidence="2" id="KW-0472">Membrane</keyword>
<name>A0A9D1WF68_9GAMM</name>
<gene>
    <name evidence="3" type="ORF">H9850_10045</name>
</gene>
<evidence type="ECO:0008006" key="5">
    <source>
        <dbReference type="Google" id="ProtNLM"/>
    </source>
</evidence>
<protein>
    <recommendedName>
        <fullName evidence="5">Virulence factor</fullName>
    </recommendedName>
</protein>
<keyword evidence="2" id="KW-1133">Transmembrane helix</keyword>
<accession>A0A9D1WF68</accession>
<evidence type="ECO:0000313" key="3">
    <source>
        <dbReference type="EMBL" id="HIX57793.1"/>
    </source>
</evidence>
<comment type="caution">
    <text evidence="3">The sequence shown here is derived from an EMBL/GenBank/DDBJ whole genome shotgun (WGS) entry which is preliminary data.</text>
</comment>
<reference evidence="3" key="1">
    <citation type="journal article" date="2021" name="PeerJ">
        <title>Extensive microbial diversity within the chicken gut microbiome revealed by metagenomics and culture.</title>
        <authorList>
            <person name="Gilroy R."/>
            <person name="Ravi A."/>
            <person name="Getino M."/>
            <person name="Pursley I."/>
            <person name="Horton D.L."/>
            <person name="Alikhan N.F."/>
            <person name="Baker D."/>
            <person name="Gharbi K."/>
            <person name="Hall N."/>
            <person name="Watson M."/>
            <person name="Adriaenssens E.M."/>
            <person name="Foster-Nyarko E."/>
            <person name="Jarju S."/>
            <person name="Secka A."/>
            <person name="Antonio M."/>
            <person name="Oren A."/>
            <person name="Chaudhuri R.R."/>
            <person name="La Ragione R."/>
            <person name="Hildebrand F."/>
            <person name="Pallen M.J."/>
        </authorList>
    </citation>
    <scope>NUCLEOTIDE SEQUENCE</scope>
    <source>
        <strain evidence="3">USASDec5-558</strain>
    </source>
</reference>
<feature type="compositionally biased region" description="Gly residues" evidence="1">
    <location>
        <begin position="383"/>
        <end position="395"/>
    </location>
</feature>
<feature type="region of interest" description="Disordered" evidence="1">
    <location>
        <begin position="534"/>
        <end position="562"/>
    </location>
</feature>
<sequence>MKNTQLNSGRISDFIPIGQDGQPIYLNAEAFRAALAINPMVGEERVKCLAIPRLRADGQSIDWYVAFPPQSTDGQYHVVTWANATPAERQAALARLHDFEQCLKRLGQDLSRRSGDHKSRLFARYLTGQNSVQNLPAIHFPSHEYVYIVDGIPVITFWGFCSKDDRLDQSPFYSLTQPIPQPAASFAQSAEPAPAAAPYTAAAAPAAAAATTTETRHHCILPTWLLWLLGGLLLLLLLLWLLWWLLPRFGFFGGATSVFDGSYDPPAIEAPVDPTNNAAPAEQLAPNADEISHDQGVLLETVPDDVTAVQDATTPEEVQALLEAPVINEQMHDQQAAKRDVLVGYPGEVVPSSDVGSGSATGLNMGKGPDPAAGLDPSAGTAPGMGTGPDTGMGMGPDPAAGLDPSTGTAPSMGMGTGPDSGMGLANKPALDPSAGYAGMNMDPTAPDLQGGPGMQGQQGQPDAQIPLDPMPNGANGTNGMTPPDPLANFTPEQKAEIAEAQIAEQVASGQMTPEEGAAAIEAARAAAANAAGNAGTAGTAGNASGQGNGPNWVGSNTNNSSMSVANPMSFTQQDLAQKGNNVINGKWTTRSGLMDSTNGRPLQLGYEFANGKGQAVVTRPDGTRCVTDVSSVVQGSTVNIDSPARALCADGSSYQVPPVKCVLNTEGQVECLGVHGGKSFPIQFYRH</sequence>
<dbReference type="AlphaFoldDB" id="A0A9D1WF68"/>
<evidence type="ECO:0000256" key="1">
    <source>
        <dbReference type="SAM" id="MobiDB-lite"/>
    </source>
</evidence>
<feature type="compositionally biased region" description="Low complexity" evidence="1">
    <location>
        <begin position="534"/>
        <end position="546"/>
    </location>
</feature>
<dbReference type="Proteomes" id="UP000886829">
    <property type="component" value="Unassembled WGS sequence"/>
</dbReference>
<keyword evidence="2" id="KW-0812">Transmembrane</keyword>
<proteinExistence type="predicted"/>
<evidence type="ECO:0000256" key="2">
    <source>
        <dbReference type="SAM" id="Phobius"/>
    </source>
</evidence>
<reference evidence="3" key="2">
    <citation type="submission" date="2021-04" db="EMBL/GenBank/DDBJ databases">
        <authorList>
            <person name="Gilroy R."/>
        </authorList>
    </citation>
    <scope>NUCLEOTIDE SEQUENCE</scope>
    <source>
        <strain evidence="3">USASDec5-558</strain>
    </source>
</reference>
<feature type="transmembrane region" description="Helical" evidence="2">
    <location>
        <begin position="224"/>
        <end position="246"/>
    </location>
</feature>
<dbReference type="EMBL" id="DXEV01000199">
    <property type="protein sequence ID" value="HIX57793.1"/>
    <property type="molecule type" value="Genomic_DNA"/>
</dbReference>
<organism evidence="3 4">
    <name type="scientific">Candidatus Anaerobiospirillum pullistercoris</name>
    <dbReference type="NCBI Taxonomy" id="2838452"/>
    <lineage>
        <taxon>Bacteria</taxon>
        <taxon>Pseudomonadati</taxon>
        <taxon>Pseudomonadota</taxon>
        <taxon>Gammaproteobacteria</taxon>
        <taxon>Aeromonadales</taxon>
        <taxon>Succinivibrionaceae</taxon>
        <taxon>Anaerobiospirillum</taxon>
    </lineage>
</organism>
<evidence type="ECO:0000313" key="4">
    <source>
        <dbReference type="Proteomes" id="UP000886829"/>
    </source>
</evidence>